<protein>
    <submittedName>
        <fullName evidence="1">Uncharacterized protein</fullName>
    </submittedName>
</protein>
<accession>A0AAJ5D7C9</accession>
<dbReference type="AlphaFoldDB" id="A0AAJ5D7C9"/>
<sequence length="269" mass="29798">MDGPQRHILELLQRDQPRAQAVVDIVVVVGHLIGEVGKLCLERGLLPLEEPPPQIAERGRIVARAMLEDALARLERQVQAVKAAVALFQPVHHQQALQVVLETAVRLHAIVERILACVAERRVAQVVRERDGLHQVFVQPQAARDRPGDLRHLKAVRQARAKQVALVVDEDLCLVFEPPEGRAVDDAVAIALELGARGGRRFGVHAAARLRRMRGVGSEMAFQVERRGRHIEAIVHRAIACGIRRPAPRSAAAAPHAAAWRADRHRVPW</sequence>
<dbReference type="EMBL" id="UGVE01000003">
    <property type="protein sequence ID" value="SUE42435.1"/>
    <property type="molecule type" value="Genomic_DNA"/>
</dbReference>
<comment type="caution">
    <text evidence="1">The sequence shown here is derived from an EMBL/GenBank/DDBJ whole genome shotgun (WGS) entry which is preliminary data.</text>
</comment>
<evidence type="ECO:0000313" key="1">
    <source>
        <dbReference type="EMBL" id="SUE42435.1"/>
    </source>
</evidence>
<reference evidence="1 2" key="1">
    <citation type="submission" date="2018-06" db="EMBL/GenBank/DDBJ databases">
        <authorList>
            <consortium name="Pathogen Informatics"/>
            <person name="Doyle S."/>
        </authorList>
    </citation>
    <scope>NUCLEOTIDE SEQUENCE [LARGE SCALE GENOMIC DNA]</scope>
    <source>
        <strain evidence="1 2">NCTC10894</strain>
    </source>
</reference>
<proteinExistence type="predicted"/>
<evidence type="ECO:0000313" key="2">
    <source>
        <dbReference type="Proteomes" id="UP000255008"/>
    </source>
</evidence>
<gene>
    <name evidence="1" type="ORF">NCTC10894_04575</name>
</gene>
<organism evidence="1 2">
    <name type="scientific">Ralstonia mannitolilytica</name>
    <dbReference type="NCBI Taxonomy" id="105219"/>
    <lineage>
        <taxon>Bacteria</taxon>
        <taxon>Pseudomonadati</taxon>
        <taxon>Pseudomonadota</taxon>
        <taxon>Betaproteobacteria</taxon>
        <taxon>Burkholderiales</taxon>
        <taxon>Burkholderiaceae</taxon>
        <taxon>Ralstonia</taxon>
    </lineage>
</organism>
<name>A0AAJ5D7C9_9RALS</name>
<dbReference type="Proteomes" id="UP000255008">
    <property type="component" value="Unassembled WGS sequence"/>
</dbReference>